<dbReference type="Gene3D" id="2.170.270.10">
    <property type="entry name" value="SET domain"/>
    <property type="match status" value="1"/>
</dbReference>
<dbReference type="CDD" id="cd20071">
    <property type="entry name" value="SET_SMYD"/>
    <property type="match status" value="1"/>
</dbReference>
<dbReference type="SUPFAM" id="SSF144232">
    <property type="entry name" value="HIT/MYND zinc finger-like"/>
    <property type="match status" value="1"/>
</dbReference>
<comment type="caution">
    <text evidence="7">The sequence shown here is derived from an EMBL/GenBank/DDBJ whole genome shotgun (WGS) entry which is preliminary data.</text>
</comment>
<evidence type="ECO:0000256" key="1">
    <source>
        <dbReference type="ARBA" id="ARBA00022723"/>
    </source>
</evidence>
<dbReference type="PROSITE" id="PS50280">
    <property type="entry name" value="SET"/>
    <property type="match status" value="1"/>
</dbReference>
<organism evidence="7">
    <name type="scientific">Menopon gallinae</name>
    <name type="common">poultry shaft louse</name>
    <dbReference type="NCBI Taxonomy" id="328185"/>
    <lineage>
        <taxon>Eukaryota</taxon>
        <taxon>Metazoa</taxon>
        <taxon>Ecdysozoa</taxon>
        <taxon>Arthropoda</taxon>
        <taxon>Hexapoda</taxon>
        <taxon>Insecta</taxon>
        <taxon>Pterygota</taxon>
        <taxon>Neoptera</taxon>
        <taxon>Paraneoptera</taxon>
        <taxon>Psocodea</taxon>
        <taxon>Troctomorpha</taxon>
        <taxon>Phthiraptera</taxon>
        <taxon>Amblycera</taxon>
        <taxon>Menoponidae</taxon>
        <taxon>Menopon</taxon>
    </lineage>
</organism>
<dbReference type="GO" id="GO:0008757">
    <property type="term" value="F:S-adenosylmethionine-dependent methyltransferase activity"/>
    <property type="evidence" value="ECO:0007669"/>
    <property type="project" value="UniProtKB-ARBA"/>
</dbReference>
<gene>
    <name evidence="7" type="ORF">PYX00_002854</name>
</gene>
<dbReference type="InterPro" id="IPR001214">
    <property type="entry name" value="SET_dom"/>
</dbReference>
<dbReference type="InterPro" id="IPR002893">
    <property type="entry name" value="Znf_MYND"/>
</dbReference>
<name>A0AAW2HZF7_9NEOP</name>
<dbReference type="Pfam" id="PF01753">
    <property type="entry name" value="zf-MYND"/>
    <property type="match status" value="1"/>
</dbReference>
<evidence type="ECO:0000313" key="7">
    <source>
        <dbReference type="EMBL" id="KAL0274822.1"/>
    </source>
</evidence>
<feature type="domain" description="SET" evidence="5">
    <location>
        <begin position="46"/>
        <end position="278"/>
    </location>
</feature>
<dbReference type="SMART" id="SM00317">
    <property type="entry name" value="SET"/>
    <property type="match status" value="1"/>
</dbReference>
<evidence type="ECO:0000256" key="3">
    <source>
        <dbReference type="ARBA" id="ARBA00022833"/>
    </source>
</evidence>
<dbReference type="PROSITE" id="PS01360">
    <property type="entry name" value="ZF_MYND_1"/>
    <property type="match status" value="1"/>
</dbReference>
<dbReference type="SUPFAM" id="SSF82199">
    <property type="entry name" value="SET domain"/>
    <property type="match status" value="1"/>
</dbReference>
<protein>
    <submittedName>
        <fullName evidence="7">Uncharacterized protein</fullName>
    </submittedName>
</protein>
<keyword evidence="3" id="KW-0862">Zinc</keyword>
<evidence type="ECO:0000256" key="4">
    <source>
        <dbReference type="PROSITE-ProRule" id="PRU00134"/>
    </source>
</evidence>
<dbReference type="PANTHER" id="PTHR46455:SF1">
    <property type="entry name" value="SET AND MYND DOMAIN CONTAINING, ARTHROPOD-SPECIFIC, MEMBER 2"/>
    <property type="match status" value="1"/>
</dbReference>
<dbReference type="AlphaFoldDB" id="A0AAW2HZF7"/>
<keyword evidence="2 4" id="KW-0863">Zinc-finger</keyword>
<dbReference type="InterPro" id="IPR053010">
    <property type="entry name" value="SET_SmydA-8"/>
</dbReference>
<evidence type="ECO:0000259" key="5">
    <source>
        <dbReference type="PROSITE" id="PS50280"/>
    </source>
</evidence>
<dbReference type="PANTHER" id="PTHR46455">
    <property type="entry name" value="SET AND MYND DOMAIN CONTAINING, ARTHROPOD-SPECIFIC, MEMBER 4, ISOFORM A"/>
    <property type="match status" value="1"/>
</dbReference>
<dbReference type="Pfam" id="PF00856">
    <property type="entry name" value="SET"/>
    <property type="match status" value="1"/>
</dbReference>
<sequence length="525" mass="58933">MTGPCGVCNQPSRYVCGGCKTTNYCSKEHQKLHWKSGHKEQCKPIFRIEVNDVLGRHLVATRDIKAGELILQEPPLIVGPKAVSLPVCLGCHSVCQPGSSVECDGCGFPLCSVKCQLSDHHFDECRLMTEGKYKVKIEFGEKNAGYFPIVPLRCLLAKEKNPEKYKKIINLQSHLEEKLQSPLFALYRKNIAHFLMEKLGLKQFDETEILTVAGILDTNAFEVGSKDVKLRGLYNTASMIAHNCRPNTKHTFHGNDFVMAVTAISDIPAGGVIFATYTQTFWGTLERRNHLKMAKCFDCTCERCSDPSELGTYVGAIRCVNCMTPDNFRNGPYIMSTDPLKKDAMWQCENCGHGLPGKQIFSGNETLKEEISRIDKKNAESLEAFMEKYGTYGAGVLHPRNTHAVQIKHALVQIYGNKPGYLYSELSDELLERKIDYCHELLEIVDVLEPGFSKIRGQLLNELQSAMVMQAKRQFNQGKITKDAAQKILTDSLAILSEAIEILKVEPDMEDLQERLLTLSKELDK</sequence>
<dbReference type="GO" id="GO:0008170">
    <property type="term" value="F:N-methyltransferase activity"/>
    <property type="evidence" value="ECO:0007669"/>
    <property type="project" value="UniProtKB-ARBA"/>
</dbReference>
<evidence type="ECO:0000259" key="6">
    <source>
        <dbReference type="PROSITE" id="PS50865"/>
    </source>
</evidence>
<dbReference type="PROSITE" id="PS50865">
    <property type="entry name" value="ZF_MYND_2"/>
    <property type="match status" value="1"/>
</dbReference>
<dbReference type="Gene3D" id="1.10.220.160">
    <property type="match status" value="1"/>
</dbReference>
<feature type="domain" description="MYND-type" evidence="6">
    <location>
        <begin position="5"/>
        <end position="42"/>
    </location>
</feature>
<dbReference type="Gene3D" id="6.10.140.2220">
    <property type="match status" value="2"/>
</dbReference>
<reference evidence="7" key="1">
    <citation type="journal article" date="2024" name="Gigascience">
        <title>Chromosome-level genome of the poultry shaft louse Menopon gallinae provides insight into the host-switching and adaptive evolution of parasitic lice.</title>
        <authorList>
            <person name="Xu Y."/>
            <person name="Ma L."/>
            <person name="Liu S."/>
            <person name="Liang Y."/>
            <person name="Liu Q."/>
            <person name="He Z."/>
            <person name="Tian L."/>
            <person name="Duan Y."/>
            <person name="Cai W."/>
            <person name="Li H."/>
            <person name="Song F."/>
        </authorList>
    </citation>
    <scope>NUCLEOTIDE SEQUENCE</scope>
    <source>
        <strain evidence="7">Cailab_2023a</strain>
    </source>
</reference>
<accession>A0AAW2HZF7</accession>
<evidence type="ECO:0000256" key="2">
    <source>
        <dbReference type="ARBA" id="ARBA00022771"/>
    </source>
</evidence>
<proteinExistence type="predicted"/>
<dbReference type="InterPro" id="IPR046341">
    <property type="entry name" value="SET_dom_sf"/>
</dbReference>
<dbReference type="GO" id="GO:0008270">
    <property type="term" value="F:zinc ion binding"/>
    <property type="evidence" value="ECO:0007669"/>
    <property type="project" value="UniProtKB-KW"/>
</dbReference>
<keyword evidence="1" id="KW-0479">Metal-binding</keyword>
<dbReference type="EMBL" id="JARGDH010000002">
    <property type="protein sequence ID" value="KAL0274822.1"/>
    <property type="molecule type" value="Genomic_DNA"/>
</dbReference>
<dbReference type="GO" id="GO:0008276">
    <property type="term" value="F:protein methyltransferase activity"/>
    <property type="evidence" value="ECO:0007669"/>
    <property type="project" value="UniProtKB-ARBA"/>
</dbReference>